<dbReference type="Proteomes" id="UP000242288">
    <property type="component" value="Unassembled WGS sequence"/>
</dbReference>
<organism evidence="1 2">
    <name type="scientific">Thermodesulfovibrio aggregans</name>
    <dbReference type="NCBI Taxonomy" id="86166"/>
    <lineage>
        <taxon>Bacteria</taxon>
        <taxon>Pseudomonadati</taxon>
        <taxon>Nitrospirota</taxon>
        <taxon>Thermodesulfovibrionia</taxon>
        <taxon>Thermodesulfovibrionales</taxon>
        <taxon>Thermodesulfovibrionaceae</taxon>
        <taxon>Thermodesulfovibrio</taxon>
    </lineage>
</organism>
<accession>A0A2J6WIL0</accession>
<evidence type="ECO:0000313" key="2">
    <source>
        <dbReference type="Proteomes" id="UP000242288"/>
    </source>
</evidence>
<evidence type="ECO:0000313" key="1">
    <source>
        <dbReference type="EMBL" id="PMP70228.1"/>
    </source>
</evidence>
<name>A0A2J6WIL0_9BACT</name>
<gene>
    <name evidence="1" type="ORF">C0186_05355</name>
</gene>
<proteinExistence type="predicted"/>
<reference evidence="1 2" key="1">
    <citation type="submission" date="2018-01" db="EMBL/GenBank/DDBJ databases">
        <title>Metagenomic assembled genomes from two thermal pools in the Uzon Caldera, Kamchatka, Russia.</title>
        <authorList>
            <person name="Wilkins L."/>
            <person name="Ettinger C."/>
        </authorList>
    </citation>
    <scope>NUCLEOTIDE SEQUENCE [LARGE SCALE GENOMIC DNA]</scope>
    <source>
        <strain evidence="1">ZAV-04</strain>
    </source>
</reference>
<protein>
    <submittedName>
        <fullName evidence="1">Uncharacterized protein</fullName>
    </submittedName>
</protein>
<sequence>MEEKKQPLKERIAIVRMLPRDIKEKLTIEEMNALLYDEILPDSLIEKLKDYLADIDNPSE</sequence>
<dbReference type="EMBL" id="PNIO01000045">
    <property type="protein sequence ID" value="PMP70228.1"/>
    <property type="molecule type" value="Genomic_DNA"/>
</dbReference>
<comment type="caution">
    <text evidence="1">The sequence shown here is derived from an EMBL/GenBank/DDBJ whole genome shotgun (WGS) entry which is preliminary data.</text>
</comment>
<dbReference type="AlphaFoldDB" id="A0A2J6WIL0"/>